<reference evidence="2 3" key="1">
    <citation type="journal article" date="2011" name="Plasmid">
        <title>Streptomyces turgidiscabies Car8 contains a modular pathogenicity island that shares virulence genes with other actinobacterial plant pathogens.</title>
        <authorList>
            <person name="Huguet-Tapia J.C."/>
            <person name="Badger J.H."/>
            <person name="Loria R."/>
            <person name="Pettis G.S."/>
        </authorList>
    </citation>
    <scope>NUCLEOTIDE SEQUENCE [LARGE SCALE GENOMIC DNA]</scope>
    <source>
        <strain evidence="2 3">Car8</strain>
    </source>
</reference>
<feature type="region of interest" description="Disordered" evidence="1">
    <location>
        <begin position="1"/>
        <end position="21"/>
    </location>
</feature>
<name>L7F407_STRT8</name>
<dbReference type="AlphaFoldDB" id="L7F407"/>
<evidence type="ECO:0000313" key="2">
    <source>
        <dbReference type="EMBL" id="ELP65736.1"/>
    </source>
</evidence>
<protein>
    <submittedName>
        <fullName evidence="2">Uncharacterized protein</fullName>
    </submittedName>
</protein>
<evidence type="ECO:0000256" key="1">
    <source>
        <dbReference type="SAM" id="MobiDB-lite"/>
    </source>
</evidence>
<keyword evidence="3" id="KW-1185">Reference proteome</keyword>
<dbReference type="Proteomes" id="UP000010931">
    <property type="component" value="Unassembled WGS sequence"/>
</dbReference>
<accession>L7F407</accession>
<evidence type="ECO:0000313" key="3">
    <source>
        <dbReference type="Proteomes" id="UP000010931"/>
    </source>
</evidence>
<gene>
    <name evidence="2" type="ORF">STRTUCAR8_01431</name>
</gene>
<comment type="caution">
    <text evidence="2">The sequence shown here is derived from an EMBL/GenBank/DDBJ whole genome shotgun (WGS) entry which is preliminary data.</text>
</comment>
<proteinExistence type="predicted"/>
<dbReference type="EMBL" id="AEJB01000361">
    <property type="protein sequence ID" value="ELP65736.1"/>
    <property type="molecule type" value="Genomic_DNA"/>
</dbReference>
<organism evidence="2 3">
    <name type="scientific">Streptomyces turgidiscabies (strain Car8)</name>
    <dbReference type="NCBI Taxonomy" id="698760"/>
    <lineage>
        <taxon>Bacteria</taxon>
        <taxon>Bacillati</taxon>
        <taxon>Actinomycetota</taxon>
        <taxon>Actinomycetes</taxon>
        <taxon>Kitasatosporales</taxon>
        <taxon>Streptomycetaceae</taxon>
        <taxon>Streptomyces</taxon>
    </lineage>
</organism>
<sequence>MSFPSHRHAADAVIPGDEGGPASVCSGHPGAGQVHKYMYEVSSCRPARAELDHRWGALRQALEVITARASR</sequence>